<feature type="transmembrane region" description="Helical" evidence="1">
    <location>
        <begin position="143"/>
        <end position="162"/>
    </location>
</feature>
<evidence type="ECO:0000313" key="2">
    <source>
        <dbReference type="EMBL" id="STY44812.1"/>
    </source>
</evidence>
<sequence>MKRNKDVVAYNLIFPIWAIVVFPPILIFTLPANFIFDSIVCLLGLWIFSDQVWKKYKKYILKVFLLGYLADIIGAIPLVILYLNDDGSEKTFIDAIAYNVFWRVDTVIFMTVIVAFVGWLIYYFNRKFVFKNEAPKTARRLSILLAVLTAPYFFYFPVEWFWY</sequence>
<proteinExistence type="predicted"/>
<name>A0A378MHF8_LISGR</name>
<keyword evidence="1" id="KW-0472">Membrane</keyword>
<keyword evidence="1" id="KW-0812">Transmembrane</keyword>
<evidence type="ECO:0000313" key="3">
    <source>
        <dbReference type="Proteomes" id="UP000254879"/>
    </source>
</evidence>
<organism evidence="2 3">
    <name type="scientific">Listeria grayi</name>
    <name type="common">Listeria murrayi</name>
    <dbReference type="NCBI Taxonomy" id="1641"/>
    <lineage>
        <taxon>Bacteria</taxon>
        <taxon>Bacillati</taxon>
        <taxon>Bacillota</taxon>
        <taxon>Bacilli</taxon>
        <taxon>Bacillales</taxon>
        <taxon>Listeriaceae</taxon>
        <taxon>Listeria</taxon>
    </lineage>
</organism>
<evidence type="ECO:0000256" key="1">
    <source>
        <dbReference type="SAM" id="Phobius"/>
    </source>
</evidence>
<dbReference type="EMBL" id="UGPG01000001">
    <property type="protein sequence ID" value="STY44812.1"/>
    <property type="molecule type" value="Genomic_DNA"/>
</dbReference>
<reference evidence="2 3" key="1">
    <citation type="submission" date="2018-06" db="EMBL/GenBank/DDBJ databases">
        <authorList>
            <consortium name="Pathogen Informatics"/>
            <person name="Doyle S."/>
        </authorList>
    </citation>
    <scope>NUCLEOTIDE SEQUENCE [LARGE SCALE GENOMIC DNA]</scope>
    <source>
        <strain evidence="3">NCTC 10815</strain>
    </source>
</reference>
<feature type="transmembrane region" description="Helical" evidence="1">
    <location>
        <begin position="60"/>
        <end position="80"/>
    </location>
</feature>
<feature type="transmembrane region" description="Helical" evidence="1">
    <location>
        <begin position="100"/>
        <end position="122"/>
    </location>
</feature>
<dbReference type="RefSeq" id="WP_003756549.1">
    <property type="nucleotide sequence ID" value="NZ_CABKNG010000001.1"/>
</dbReference>
<accession>A0A378MHF8</accession>
<feature type="transmembrane region" description="Helical" evidence="1">
    <location>
        <begin position="7"/>
        <end position="26"/>
    </location>
</feature>
<dbReference type="AlphaFoldDB" id="A0A378MHF8"/>
<dbReference type="Proteomes" id="UP000254879">
    <property type="component" value="Unassembled WGS sequence"/>
</dbReference>
<protein>
    <submittedName>
        <fullName evidence="2">Uncharacterized protein</fullName>
    </submittedName>
</protein>
<gene>
    <name evidence="2" type="ORF">NCTC10815_02166</name>
</gene>
<feature type="transmembrane region" description="Helical" evidence="1">
    <location>
        <begin position="32"/>
        <end position="48"/>
    </location>
</feature>
<keyword evidence="1" id="KW-1133">Transmembrane helix</keyword>